<name>A0AAD2FFV5_9STRA</name>
<sequence>MFEGNATEPYPFSDFLETLDYLVHDVLKMDLLSGCGRHHIYAGTHMLRKTAMFLLAYWGIKLGMMKHGKMNIHDEGIPIKDIAAIYNDSRMLKGSPRNDSILSDGRHKSSTSTMTYLGDAATLFGLYCRLGRRDPDQMVGPTSNLALRNKCQFQDIVSFWLRGIGHHLACHLLHVGSNSFPHS</sequence>
<protein>
    <submittedName>
        <fullName evidence="1">Uncharacterized protein</fullName>
    </submittedName>
</protein>
<dbReference type="AlphaFoldDB" id="A0AAD2FFV5"/>
<proteinExistence type="predicted"/>
<organism evidence="1 2">
    <name type="scientific">Cylindrotheca closterium</name>
    <dbReference type="NCBI Taxonomy" id="2856"/>
    <lineage>
        <taxon>Eukaryota</taxon>
        <taxon>Sar</taxon>
        <taxon>Stramenopiles</taxon>
        <taxon>Ochrophyta</taxon>
        <taxon>Bacillariophyta</taxon>
        <taxon>Bacillariophyceae</taxon>
        <taxon>Bacillariophycidae</taxon>
        <taxon>Bacillariales</taxon>
        <taxon>Bacillariaceae</taxon>
        <taxon>Cylindrotheca</taxon>
    </lineage>
</organism>
<reference evidence="1" key="1">
    <citation type="submission" date="2023-08" db="EMBL/GenBank/DDBJ databases">
        <authorList>
            <person name="Audoor S."/>
            <person name="Bilcke G."/>
        </authorList>
    </citation>
    <scope>NUCLEOTIDE SEQUENCE</scope>
</reference>
<gene>
    <name evidence="1" type="ORF">CYCCA115_LOCUS4633</name>
</gene>
<accession>A0AAD2FFV5</accession>
<dbReference type="EMBL" id="CAKOGP040000447">
    <property type="protein sequence ID" value="CAJ1935298.1"/>
    <property type="molecule type" value="Genomic_DNA"/>
</dbReference>
<evidence type="ECO:0000313" key="2">
    <source>
        <dbReference type="Proteomes" id="UP001295423"/>
    </source>
</evidence>
<comment type="caution">
    <text evidence="1">The sequence shown here is derived from an EMBL/GenBank/DDBJ whole genome shotgun (WGS) entry which is preliminary data.</text>
</comment>
<evidence type="ECO:0000313" key="1">
    <source>
        <dbReference type="EMBL" id="CAJ1935298.1"/>
    </source>
</evidence>
<keyword evidence="2" id="KW-1185">Reference proteome</keyword>
<feature type="non-terminal residue" evidence="1">
    <location>
        <position position="183"/>
    </location>
</feature>
<dbReference type="Proteomes" id="UP001295423">
    <property type="component" value="Unassembled WGS sequence"/>
</dbReference>